<evidence type="ECO:0000256" key="5">
    <source>
        <dbReference type="ARBA" id="ARBA00023237"/>
    </source>
</evidence>
<dbReference type="PANTHER" id="PTHR38776:SF1">
    <property type="entry name" value="MLTA-INTERACTING PROTEIN-RELATED"/>
    <property type="match status" value="1"/>
</dbReference>
<dbReference type="Proteomes" id="UP001500791">
    <property type="component" value="Unassembled WGS sequence"/>
</dbReference>
<name>A0ABN0Y519_9CAUL</name>
<evidence type="ECO:0000313" key="8">
    <source>
        <dbReference type="Proteomes" id="UP001500791"/>
    </source>
</evidence>
<dbReference type="PANTHER" id="PTHR38776">
    <property type="entry name" value="MLTA-INTERACTING PROTEIN-RELATED"/>
    <property type="match status" value="1"/>
</dbReference>
<keyword evidence="4" id="KW-0472">Membrane</keyword>
<proteinExistence type="inferred from homology"/>
<evidence type="ECO:0000313" key="7">
    <source>
        <dbReference type="EMBL" id="GAA0382855.1"/>
    </source>
</evidence>
<evidence type="ECO:0000256" key="3">
    <source>
        <dbReference type="ARBA" id="ARBA00022729"/>
    </source>
</evidence>
<dbReference type="Pfam" id="PF06629">
    <property type="entry name" value="MipA"/>
    <property type="match status" value="1"/>
</dbReference>
<keyword evidence="3 6" id="KW-0732">Signal</keyword>
<evidence type="ECO:0000256" key="2">
    <source>
        <dbReference type="ARBA" id="ARBA00005722"/>
    </source>
</evidence>
<feature type="chain" id="PRO_5047199486" description="MipA/OmpV family protein" evidence="6">
    <location>
        <begin position="32"/>
        <end position="269"/>
    </location>
</feature>
<evidence type="ECO:0000256" key="6">
    <source>
        <dbReference type="SAM" id="SignalP"/>
    </source>
</evidence>
<accession>A0ABN0Y519</accession>
<evidence type="ECO:0000256" key="1">
    <source>
        <dbReference type="ARBA" id="ARBA00004442"/>
    </source>
</evidence>
<sequence>MAFSEQELHVSRNLAVLVFSAVSLLAGQALAQSQPYEQVEDAKTWKVDVGGGFVRGFSATGDDSKDVNWTFWGSASYKDVVYANGLDGIGWNAIKRDDFRAGVQLRPRFSAGDLEGFDNRPELGADATLYAFKRLPGNVVVGGRVSQDVTGDDAGMTWNAQIGHQRITRVGLLQVMAYGRGGDSDRLNRYFGVTADEAVSSGYRQFESDGGLSALGASAVLAVPIGTRYGVGAFVNYEEYMGDTRNSPLLDEPHIWRAGIIGVARFNGM</sequence>
<keyword evidence="5" id="KW-0998">Cell outer membrane</keyword>
<comment type="subcellular location">
    <subcellularLocation>
        <location evidence="1">Cell outer membrane</location>
    </subcellularLocation>
</comment>
<evidence type="ECO:0008006" key="9">
    <source>
        <dbReference type="Google" id="ProtNLM"/>
    </source>
</evidence>
<gene>
    <name evidence="7" type="ORF">GCM10009093_07290</name>
</gene>
<organism evidence="7 8">
    <name type="scientific">Brevundimonas terrae</name>
    <dbReference type="NCBI Taxonomy" id="363631"/>
    <lineage>
        <taxon>Bacteria</taxon>
        <taxon>Pseudomonadati</taxon>
        <taxon>Pseudomonadota</taxon>
        <taxon>Alphaproteobacteria</taxon>
        <taxon>Caulobacterales</taxon>
        <taxon>Caulobacteraceae</taxon>
        <taxon>Brevundimonas</taxon>
    </lineage>
</organism>
<dbReference type="InterPro" id="IPR010583">
    <property type="entry name" value="MipA"/>
</dbReference>
<feature type="signal peptide" evidence="6">
    <location>
        <begin position="1"/>
        <end position="31"/>
    </location>
</feature>
<protein>
    <recommendedName>
        <fullName evidence="9">MipA/OmpV family protein</fullName>
    </recommendedName>
</protein>
<dbReference type="EMBL" id="BAAAEJ010000003">
    <property type="protein sequence ID" value="GAA0382855.1"/>
    <property type="molecule type" value="Genomic_DNA"/>
</dbReference>
<comment type="caution">
    <text evidence="7">The sequence shown here is derived from an EMBL/GenBank/DDBJ whole genome shotgun (WGS) entry which is preliminary data.</text>
</comment>
<reference evidence="7 8" key="1">
    <citation type="journal article" date="2019" name="Int. J. Syst. Evol. Microbiol.">
        <title>The Global Catalogue of Microorganisms (GCM) 10K type strain sequencing project: providing services to taxonomists for standard genome sequencing and annotation.</title>
        <authorList>
            <consortium name="The Broad Institute Genomics Platform"/>
            <consortium name="The Broad Institute Genome Sequencing Center for Infectious Disease"/>
            <person name="Wu L."/>
            <person name="Ma J."/>
        </authorList>
    </citation>
    <scope>NUCLEOTIDE SEQUENCE [LARGE SCALE GENOMIC DNA]</scope>
    <source>
        <strain evidence="7 8">JCM 13476</strain>
    </source>
</reference>
<keyword evidence="8" id="KW-1185">Reference proteome</keyword>
<comment type="similarity">
    <text evidence="2">Belongs to the MipA/OmpV family.</text>
</comment>
<evidence type="ECO:0000256" key="4">
    <source>
        <dbReference type="ARBA" id="ARBA00023136"/>
    </source>
</evidence>